<gene>
    <name evidence="1" type="ORF">NZD88_17975</name>
</gene>
<dbReference type="EMBL" id="JANZQH010000010">
    <property type="protein sequence ID" value="MCT2409442.1"/>
    <property type="molecule type" value="Genomic_DNA"/>
</dbReference>
<organism evidence="1 2">
    <name type="scientific">Chryseobacterium pyrolae</name>
    <dbReference type="NCBI Taxonomy" id="2987481"/>
    <lineage>
        <taxon>Bacteria</taxon>
        <taxon>Pseudomonadati</taxon>
        <taxon>Bacteroidota</taxon>
        <taxon>Flavobacteriia</taxon>
        <taxon>Flavobacteriales</taxon>
        <taxon>Weeksellaceae</taxon>
        <taxon>Chryseobacterium group</taxon>
        <taxon>Chryseobacterium</taxon>
    </lineage>
</organism>
<name>A0ABT2ILR2_9FLAO</name>
<protein>
    <submittedName>
        <fullName evidence="1">Uncharacterized protein</fullName>
    </submittedName>
</protein>
<dbReference type="RefSeq" id="WP_259830965.1">
    <property type="nucleotide sequence ID" value="NZ_JANZQH010000010.1"/>
</dbReference>
<dbReference type="Proteomes" id="UP001142057">
    <property type="component" value="Unassembled WGS sequence"/>
</dbReference>
<reference evidence="1" key="1">
    <citation type="submission" date="2022-08" db="EMBL/GenBank/DDBJ databases">
        <title>Chryseobacterium antibioticum,isolated from the rhizosphere soil of Pyrola in Tibet.</title>
        <authorList>
            <person name="Kan Y."/>
        </authorList>
    </citation>
    <scope>NUCLEOTIDE SEQUENCE</scope>
    <source>
        <strain evidence="1">Pc2-12</strain>
    </source>
</reference>
<proteinExistence type="predicted"/>
<accession>A0ABT2ILR2</accession>
<sequence length="73" mass="8338">MKKFPLIIPIFILTTGVGSGYEASTRMIYQNLNNMMNTLSMDSYYEISVDLWGFPGNVHQNDQVELPQNLLHS</sequence>
<evidence type="ECO:0000313" key="1">
    <source>
        <dbReference type="EMBL" id="MCT2409442.1"/>
    </source>
</evidence>
<comment type="caution">
    <text evidence="1">The sequence shown here is derived from an EMBL/GenBank/DDBJ whole genome shotgun (WGS) entry which is preliminary data.</text>
</comment>
<keyword evidence="2" id="KW-1185">Reference proteome</keyword>
<evidence type="ECO:0000313" key="2">
    <source>
        <dbReference type="Proteomes" id="UP001142057"/>
    </source>
</evidence>